<dbReference type="Gene3D" id="1.20.5.190">
    <property type="match status" value="1"/>
</dbReference>
<dbReference type="GO" id="GO:0003712">
    <property type="term" value="F:transcription coregulator activity"/>
    <property type="evidence" value="ECO:0000318"/>
    <property type="project" value="GO_Central"/>
</dbReference>
<dbReference type="AlphaFoldDB" id="A8XHN8"/>
<dbReference type="GO" id="GO:0000785">
    <property type="term" value="C:chromatin"/>
    <property type="evidence" value="ECO:0007669"/>
    <property type="project" value="EnsemblMetazoa"/>
</dbReference>
<evidence type="ECO:0000256" key="3">
    <source>
        <dbReference type="ARBA" id="ARBA00023043"/>
    </source>
</evidence>
<dbReference type="InterPro" id="IPR002909">
    <property type="entry name" value="IPT_dom"/>
</dbReference>
<feature type="domain" description="CG-1" evidence="9">
    <location>
        <begin position="39"/>
        <end position="167"/>
    </location>
</feature>
<keyword evidence="6" id="KW-0539">Nucleus</keyword>
<dbReference type="EMBL" id="HE600919">
    <property type="protein sequence ID" value="CAP32155.2"/>
    <property type="molecule type" value="Genomic_DNA"/>
</dbReference>
<evidence type="ECO:0000256" key="4">
    <source>
        <dbReference type="ARBA" id="ARBA00023159"/>
    </source>
</evidence>
<dbReference type="Gene3D" id="1.25.40.20">
    <property type="entry name" value="Ankyrin repeat-containing domain"/>
    <property type="match status" value="1"/>
</dbReference>
<dbReference type="InterPro" id="IPR013783">
    <property type="entry name" value="Ig-like_fold"/>
</dbReference>
<dbReference type="PROSITE" id="PS50096">
    <property type="entry name" value="IQ"/>
    <property type="match status" value="1"/>
</dbReference>
<dbReference type="Pfam" id="PF01833">
    <property type="entry name" value="TIG"/>
    <property type="match status" value="1"/>
</dbReference>
<evidence type="ECO:0000256" key="1">
    <source>
        <dbReference type="ARBA" id="ARBA00004123"/>
    </source>
</evidence>
<feature type="region of interest" description="Disordered" evidence="8">
    <location>
        <begin position="218"/>
        <end position="249"/>
    </location>
</feature>
<dbReference type="FunCoup" id="A8XHN8">
    <property type="interactions" value="1353"/>
</dbReference>
<feature type="compositionally biased region" description="Polar residues" evidence="8">
    <location>
        <begin position="1103"/>
        <end position="1115"/>
    </location>
</feature>
<keyword evidence="5" id="KW-0804">Transcription</keyword>
<evidence type="ECO:0000256" key="7">
    <source>
        <dbReference type="ARBA" id="ARBA00029480"/>
    </source>
</evidence>
<keyword evidence="4" id="KW-0010">Activator</keyword>
<proteinExistence type="inferred from homology"/>
<dbReference type="InterPro" id="IPR005559">
    <property type="entry name" value="CG-1_dom"/>
</dbReference>
<dbReference type="GO" id="GO:0070482">
    <property type="term" value="P:response to oxygen levels"/>
    <property type="evidence" value="ECO:0007669"/>
    <property type="project" value="EnsemblMetazoa"/>
</dbReference>
<dbReference type="SUPFAM" id="SSF81296">
    <property type="entry name" value="E set domains"/>
    <property type="match status" value="1"/>
</dbReference>
<feature type="compositionally biased region" description="Polar residues" evidence="8">
    <location>
        <begin position="341"/>
        <end position="354"/>
    </location>
</feature>
<comment type="subunit">
    <text evidence="7">May interact with calmodulin.</text>
</comment>
<dbReference type="Gene3D" id="2.60.40.10">
    <property type="entry name" value="Immunoglobulins"/>
    <property type="match status" value="1"/>
</dbReference>
<keyword evidence="3" id="KW-0040">ANK repeat</keyword>
<sequence>MQQQSEQQNLSNNHFQSGIQLHYPSDPLQTSSNAPYPSAIEYFSDFKTEWNTKPEILNIILAACADPYSNCIKNQSSPRPCSGSQFIFPRLDGSWFKSDGYIWRKRNNGRNSREDHLKLKVRGHDQAIEAKYVHSAIVPTFHRRVYFLPDSPYVLVHYLNEKTDNKLDDQAEEIARSMITNNVLVSLQQLHEQLFPIFYQDADQLVIEVNEHLKKKGINLPTSPLPQEPATTTPKAPPPIASGARELERRNSCSSAFRKGLSSVALRRQPSANSEIDANHIGTMLKRFGCNNTSSPDKTVVPAIHTFQAIRSAHANHQAMESRSPSGDGDSRPITFDEDASYQQLSIKSSSTPASAFAEKMKIRSGSQESPMGPPATPSSSINSSSLIPIIEMSPSSSSIKGGQKMLIVGGYYRKGHGYKISFGRGRMMSANLIHAGVLSCVIPPSVRAEVVQVQVFCNGQPISTAVEFTYEQPPEQLQKENDEKLMQIFEKIRIIACAFNAYSSVENIQSSSCMESVLTNLVHQIDNEISHSHHQTFRMELLNGLSQFPSKTVLHLTAAFDYERLFEALIDLGRKVPACRELDIMARDSDGSTPLHTAFRCHSEKIVRLIMSIDESAMHVMDDRGRTAAELAPDDSIDMVSEKNNEEERVNATELWVMTNGKAFTSETLLNGRSNDKPDELIRDSSYSIMSEMYEGPSILQTGTSRECDEDCESCCDAKCMGQLHVEIAMDTDVHVPDSPKMARLFQAVTSPGIMVTPNVRARMADLARQIIEALPERIKGNSEVSYRDEEEQNCIMNNCGGMFYQQPGSSMTAESGIVDDYIDMMTAESRADLFPEQAPLSTETTTETSTSALTSAQLFATNFYFQFFDDRSFASSSTRANTFESDSLEFDKDLGEFFSHHVDRFVDPIQQRLANLKYNDDEQRDVYEAAMTIQRAYRVYRARSTTRRQEDLERRAALKIQGCYRRYKQFCYLKKLHNAAIVMQKHFRMRKRNDKEENNAAVEAVIASVPEHPTLDGQTICIQVPKTNSTLLRERAATTIQVAYRYRHRKRQAAARKIQNFMRQNRNNGILEDGHSQRFITQNARAKRRRCVACPSKNERQQSATTTDLTGEQRNNRDTIHLNHDPATTIISDYPNIPRGCCTSSAPSPSATPTIVNLPPSPQFHRPTPATTMPRHHHQWDQLKPPVASYGCGTLA</sequence>
<evidence type="ECO:0000313" key="10">
    <source>
        <dbReference type="EMBL" id="CAP32155.2"/>
    </source>
</evidence>
<dbReference type="SUPFAM" id="SSF48403">
    <property type="entry name" value="Ankyrin repeat"/>
    <property type="match status" value="1"/>
</dbReference>
<dbReference type="OMA" id="DANHIGT"/>
<accession>A8XHN8</accession>
<dbReference type="GO" id="GO:0006357">
    <property type="term" value="P:regulation of transcription by RNA polymerase II"/>
    <property type="evidence" value="ECO:0000318"/>
    <property type="project" value="GO_Central"/>
</dbReference>
<feature type="region of interest" description="Disordered" evidence="8">
    <location>
        <begin position="314"/>
        <end position="384"/>
    </location>
</feature>
<dbReference type="InterPro" id="IPR000048">
    <property type="entry name" value="IQ_motif_EF-hand-BS"/>
</dbReference>
<evidence type="ECO:0000313" key="11">
    <source>
        <dbReference type="Proteomes" id="UP000008549"/>
    </source>
</evidence>
<comment type="similarity">
    <text evidence="2">Belongs to the CAMTA family.</text>
</comment>
<dbReference type="CDD" id="cd00102">
    <property type="entry name" value="IPT"/>
    <property type="match status" value="1"/>
</dbReference>
<dbReference type="GO" id="GO:0003682">
    <property type="term" value="F:chromatin binding"/>
    <property type="evidence" value="ECO:0007669"/>
    <property type="project" value="EnsemblMetazoa"/>
</dbReference>
<dbReference type="GO" id="GO:0005634">
    <property type="term" value="C:nucleus"/>
    <property type="evidence" value="ECO:0000318"/>
    <property type="project" value="GO_Central"/>
</dbReference>
<dbReference type="InterPro" id="IPR036770">
    <property type="entry name" value="Ankyrin_rpt-contain_sf"/>
</dbReference>
<dbReference type="InParanoid" id="A8XHN8"/>
<evidence type="ECO:0000256" key="8">
    <source>
        <dbReference type="SAM" id="MobiDB-lite"/>
    </source>
</evidence>
<gene>
    <name evidence="12" type="primary">camt-1</name>
    <name evidence="10" type="synonym">Cbr-camt-1</name>
    <name evidence="12" type="ORF">CBG13474</name>
    <name evidence="10" type="ORF">CBG_13474</name>
</gene>
<dbReference type="GO" id="GO:0050918">
    <property type="term" value="P:positive chemotaxis"/>
    <property type="evidence" value="ECO:0007669"/>
    <property type="project" value="EnsemblMetazoa"/>
</dbReference>
<dbReference type="PANTHER" id="PTHR23335">
    <property type="entry name" value="CALMODULIN-BINDING TRANSCRIPTION ACTIVATOR CAMTA"/>
    <property type="match status" value="1"/>
</dbReference>
<evidence type="ECO:0000259" key="9">
    <source>
        <dbReference type="PROSITE" id="PS51437"/>
    </source>
</evidence>
<dbReference type="eggNOG" id="KOG0520">
    <property type="taxonomic scope" value="Eukaryota"/>
</dbReference>
<reference evidence="10 11" key="2">
    <citation type="journal article" date="2011" name="PLoS Genet.">
        <title>Caenorhabditis briggsae recombinant inbred line genotypes reveal inter-strain incompatibility and the evolution of recombination.</title>
        <authorList>
            <person name="Ross J.A."/>
            <person name="Koboldt D.C."/>
            <person name="Staisch J.E."/>
            <person name="Chamberlin H.M."/>
            <person name="Gupta B.P."/>
            <person name="Miller R.D."/>
            <person name="Baird S.E."/>
            <person name="Haag E.S."/>
        </authorList>
    </citation>
    <scope>NUCLEOTIDE SEQUENCE [LARGE SCALE GENOMIC DNA]</scope>
    <source>
        <strain evidence="10 11">AF16</strain>
    </source>
</reference>
<comment type="subcellular location">
    <subcellularLocation>
        <location evidence="1">Nucleus</location>
    </subcellularLocation>
</comment>
<keyword evidence="11" id="KW-1185">Reference proteome</keyword>
<evidence type="ECO:0000256" key="6">
    <source>
        <dbReference type="ARBA" id="ARBA00023242"/>
    </source>
</evidence>
<feature type="region of interest" description="Disordered" evidence="8">
    <location>
        <begin position="1097"/>
        <end position="1122"/>
    </location>
</feature>
<reference evidence="10 11" key="1">
    <citation type="journal article" date="2003" name="PLoS Biol.">
        <title>The genome sequence of Caenorhabditis briggsae: a platform for comparative genomics.</title>
        <authorList>
            <person name="Stein L.D."/>
            <person name="Bao Z."/>
            <person name="Blasiar D."/>
            <person name="Blumenthal T."/>
            <person name="Brent M.R."/>
            <person name="Chen N."/>
            <person name="Chinwalla A."/>
            <person name="Clarke L."/>
            <person name="Clee C."/>
            <person name="Coghlan A."/>
            <person name="Coulson A."/>
            <person name="D'Eustachio P."/>
            <person name="Fitch D.H."/>
            <person name="Fulton L.A."/>
            <person name="Fulton R.E."/>
            <person name="Griffiths-Jones S."/>
            <person name="Harris T.W."/>
            <person name="Hillier L.W."/>
            <person name="Kamath R."/>
            <person name="Kuwabara P.E."/>
            <person name="Mardis E.R."/>
            <person name="Marra M.A."/>
            <person name="Miner T.L."/>
            <person name="Minx P."/>
            <person name="Mullikin J.C."/>
            <person name="Plumb R.W."/>
            <person name="Rogers J."/>
            <person name="Schein J.E."/>
            <person name="Sohrmann M."/>
            <person name="Spieth J."/>
            <person name="Stajich J.E."/>
            <person name="Wei C."/>
            <person name="Willey D."/>
            <person name="Wilson R.K."/>
            <person name="Durbin R."/>
            <person name="Waterston R.H."/>
        </authorList>
    </citation>
    <scope>NUCLEOTIDE SEQUENCE [LARGE SCALE GENOMIC DNA]</scope>
    <source>
        <strain evidence="10 11">AF16</strain>
    </source>
</reference>
<evidence type="ECO:0000313" key="12">
    <source>
        <dbReference type="WormBase" id="CBG13474a"/>
    </source>
</evidence>
<dbReference type="SMART" id="SM01076">
    <property type="entry name" value="CG-1"/>
    <property type="match status" value="1"/>
</dbReference>
<dbReference type="InterPro" id="IPR014756">
    <property type="entry name" value="Ig_E-set"/>
</dbReference>
<dbReference type="SMART" id="SM00015">
    <property type="entry name" value="IQ"/>
    <property type="match status" value="4"/>
</dbReference>
<evidence type="ECO:0000256" key="2">
    <source>
        <dbReference type="ARBA" id="ARBA00008267"/>
    </source>
</evidence>
<dbReference type="PROSITE" id="PS51437">
    <property type="entry name" value="CG_1"/>
    <property type="match status" value="1"/>
</dbReference>
<dbReference type="GO" id="GO:0003690">
    <property type="term" value="F:double-stranded DNA binding"/>
    <property type="evidence" value="ECO:0000318"/>
    <property type="project" value="GO_Central"/>
</dbReference>
<protein>
    <submittedName>
        <fullName evidence="10">Protein CBR-CAMT-1</fullName>
    </submittedName>
</protein>
<dbReference type="Proteomes" id="UP000008549">
    <property type="component" value="Unassembled WGS sequence"/>
</dbReference>
<dbReference type="FunFam" id="1.25.40.20:FF:000685">
    <property type="entry name" value="CAMTA (CAlModulin-binding Transcriptional activator)"/>
    <property type="match status" value="1"/>
</dbReference>
<name>A8XHN8_CAEBR</name>
<dbReference type="GO" id="GO:0045944">
    <property type="term" value="P:positive regulation of transcription by RNA polymerase II"/>
    <property type="evidence" value="ECO:0007669"/>
    <property type="project" value="EnsemblMetazoa"/>
</dbReference>
<evidence type="ECO:0000256" key="5">
    <source>
        <dbReference type="ARBA" id="ARBA00023163"/>
    </source>
</evidence>
<dbReference type="HOGENOM" id="CLU_007821_0_0_1"/>
<organism evidence="10 11">
    <name type="scientific">Caenorhabditis briggsae</name>
    <dbReference type="NCBI Taxonomy" id="6238"/>
    <lineage>
        <taxon>Eukaryota</taxon>
        <taxon>Metazoa</taxon>
        <taxon>Ecdysozoa</taxon>
        <taxon>Nematoda</taxon>
        <taxon>Chromadorea</taxon>
        <taxon>Rhabditida</taxon>
        <taxon>Rhabditina</taxon>
        <taxon>Rhabditomorpha</taxon>
        <taxon>Rhabditoidea</taxon>
        <taxon>Rhabditidae</taxon>
        <taxon>Peloderinae</taxon>
        <taxon>Caenorhabditis</taxon>
    </lineage>
</organism>
<dbReference type="STRING" id="6238.A8XHN8"/>
<dbReference type="Pfam" id="PF03859">
    <property type="entry name" value="CG-1"/>
    <property type="match status" value="1"/>
</dbReference>
<dbReference type="WormBase" id="CBG13474a">
    <property type="protein sequence ID" value="CBP40363"/>
    <property type="gene ID" value="WBGene00034233"/>
    <property type="gene designation" value="Cbr-camt-1"/>
</dbReference>
<dbReference type="PANTHER" id="PTHR23335:SF1">
    <property type="entry name" value="CALMODULIN-BINDING TRANSCRIPTION ACTIVATOR, ISOFORM F"/>
    <property type="match status" value="1"/>
</dbReference>